<evidence type="ECO:0000256" key="4">
    <source>
        <dbReference type="ARBA" id="ARBA00023136"/>
    </source>
</evidence>
<keyword evidence="3" id="KW-0446">Lipid-binding</keyword>
<dbReference type="GO" id="GO:0043001">
    <property type="term" value="P:Golgi to plasma membrane protein transport"/>
    <property type="evidence" value="ECO:0007669"/>
    <property type="project" value="TreeGrafter"/>
</dbReference>
<comment type="caution">
    <text evidence="5">The sequence shown here is derived from an EMBL/GenBank/DDBJ whole genome shotgun (WGS) entry which is preliminary data.</text>
</comment>
<dbReference type="GO" id="GO:0005829">
    <property type="term" value="C:cytosol"/>
    <property type="evidence" value="ECO:0007669"/>
    <property type="project" value="TreeGrafter"/>
</dbReference>
<sequence length="217" mass="23176">MNVTIAEEVLLLAHSEEEGKQLISGTQLDTALGGSILAELAINDRLELSDKKVSVKNAAPLGDPELDAVLARMAEDGKARRPVWWVQKVYSGKLRKRLLERLAAAEVLSEERAKVLGLFPTSRWPEVDGRVEAEIRARVAGVLGGAEPDARTAILIAVLHAANLDRKAFPGADKKRIKEIAEGQWAGDAVAKTIAAINSVILITATTAAVTATTTTT</sequence>
<evidence type="ECO:0000313" key="5">
    <source>
        <dbReference type="EMBL" id="MBB5075884.1"/>
    </source>
</evidence>
<proteinExistence type="predicted"/>
<dbReference type="InterPro" id="IPR038261">
    <property type="entry name" value="GPP34-like_sf"/>
</dbReference>
<accession>A0A7W7ZY17</accession>
<protein>
    <recommendedName>
        <fullName evidence="7">GPP34 family phosphoprotein</fullName>
    </recommendedName>
</protein>
<dbReference type="GO" id="GO:0012505">
    <property type="term" value="C:endomembrane system"/>
    <property type="evidence" value="ECO:0007669"/>
    <property type="project" value="UniProtKB-ARBA"/>
</dbReference>
<dbReference type="PANTHER" id="PTHR12704">
    <property type="entry name" value="TRANS-GOLGI PROTEIN GMX33"/>
    <property type="match status" value="1"/>
</dbReference>
<dbReference type="AlphaFoldDB" id="A0A7W7ZY17"/>
<dbReference type="Pfam" id="PF05719">
    <property type="entry name" value="GPP34"/>
    <property type="match status" value="1"/>
</dbReference>
<reference evidence="5 6" key="1">
    <citation type="submission" date="2020-08" db="EMBL/GenBank/DDBJ databases">
        <title>Genomic Encyclopedia of Type Strains, Phase IV (KMG-IV): sequencing the most valuable type-strain genomes for metagenomic binning, comparative biology and taxonomic classification.</title>
        <authorList>
            <person name="Goeker M."/>
        </authorList>
    </citation>
    <scope>NUCLEOTIDE SEQUENCE [LARGE SCALE GENOMIC DNA]</scope>
    <source>
        <strain evidence="5 6">DSM 45385</strain>
    </source>
</reference>
<dbReference type="RefSeq" id="WP_184959023.1">
    <property type="nucleotide sequence ID" value="NZ_JACHIN010000001.1"/>
</dbReference>
<keyword evidence="4" id="KW-0472">Membrane</keyword>
<evidence type="ECO:0000313" key="6">
    <source>
        <dbReference type="Proteomes" id="UP000568380"/>
    </source>
</evidence>
<dbReference type="PANTHER" id="PTHR12704:SF2">
    <property type="entry name" value="GOLGI PHOSPHOPROTEIN 3 HOMOLOG SAURON"/>
    <property type="match status" value="1"/>
</dbReference>
<evidence type="ECO:0008006" key="7">
    <source>
        <dbReference type="Google" id="ProtNLM"/>
    </source>
</evidence>
<keyword evidence="6" id="KW-1185">Reference proteome</keyword>
<dbReference type="Proteomes" id="UP000568380">
    <property type="component" value="Unassembled WGS sequence"/>
</dbReference>
<name>A0A7W7ZY17_9ACTN</name>
<dbReference type="GO" id="GO:0006890">
    <property type="term" value="P:retrograde vesicle-mediated transport, Golgi to endoplasmic reticulum"/>
    <property type="evidence" value="ECO:0007669"/>
    <property type="project" value="TreeGrafter"/>
</dbReference>
<evidence type="ECO:0000256" key="3">
    <source>
        <dbReference type="ARBA" id="ARBA00023121"/>
    </source>
</evidence>
<comment type="subcellular location">
    <subcellularLocation>
        <location evidence="1">Golgi apparatus membrane</location>
        <topology evidence="1">Peripheral membrane protein</topology>
        <orientation evidence="1">Cytoplasmic side</orientation>
    </subcellularLocation>
</comment>
<dbReference type="EMBL" id="JACHIN010000001">
    <property type="protein sequence ID" value="MBB5075884.1"/>
    <property type="molecule type" value="Genomic_DNA"/>
</dbReference>
<gene>
    <name evidence="5" type="ORF">HNR40_001330</name>
</gene>
<evidence type="ECO:0000256" key="2">
    <source>
        <dbReference type="ARBA" id="ARBA00023034"/>
    </source>
</evidence>
<dbReference type="GO" id="GO:0007030">
    <property type="term" value="P:Golgi organization"/>
    <property type="evidence" value="ECO:0007669"/>
    <property type="project" value="TreeGrafter"/>
</dbReference>
<dbReference type="Gene3D" id="1.10.3630.10">
    <property type="entry name" value="yeast vps74-n-term truncation variant domain like"/>
    <property type="match status" value="1"/>
</dbReference>
<dbReference type="GO" id="GO:0070273">
    <property type="term" value="F:phosphatidylinositol-4-phosphate binding"/>
    <property type="evidence" value="ECO:0007669"/>
    <property type="project" value="InterPro"/>
</dbReference>
<keyword evidence="2" id="KW-0333">Golgi apparatus</keyword>
<dbReference type="InterPro" id="IPR008628">
    <property type="entry name" value="GPP34-like"/>
</dbReference>
<evidence type="ECO:0000256" key="1">
    <source>
        <dbReference type="ARBA" id="ARBA00004255"/>
    </source>
</evidence>
<organism evidence="5 6">
    <name type="scientific">Nonomuraea endophytica</name>
    <dbReference type="NCBI Taxonomy" id="714136"/>
    <lineage>
        <taxon>Bacteria</taxon>
        <taxon>Bacillati</taxon>
        <taxon>Actinomycetota</taxon>
        <taxon>Actinomycetes</taxon>
        <taxon>Streptosporangiales</taxon>
        <taxon>Streptosporangiaceae</taxon>
        <taxon>Nonomuraea</taxon>
    </lineage>
</organism>
<dbReference type="GO" id="GO:0048194">
    <property type="term" value="P:Golgi vesicle budding"/>
    <property type="evidence" value="ECO:0007669"/>
    <property type="project" value="TreeGrafter"/>
</dbReference>